<feature type="compositionally biased region" description="Basic and acidic residues" evidence="1">
    <location>
        <begin position="103"/>
        <end position="114"/>
    </location>
</feature>
<evidence type="ECO:0000313" key="3">
    <source>
        <dbReference type="EMBL" id="MBI1684456.1"/>
    </source>
</evidence>
<accession>A0ABS0SYE4</accession>
<organism evidence="3 4">
    <name type="scientific">Caulobacter hibisci</name>
    <dbReference type="NCBI Taxonomy" id="2035993"/>
    <lineage>
        <taxon>Bacteria</taxon>
        <taxon>Pseudomonadati</taxon>
        <taxon>Pseudomonadota</taxon>
        <taxon>Alphaproteobacteria</taxon>
        <taxon>Caulobacterales</taxon>
        <taxon>Caulobacteraceae</taxon>
        <taxon>Caulobacter</taxon>
    </lineage>
</organism>
<name>A0ABS0SYE4_9CAUL</name>
<protein>
    <recommendedName>
        <fullName evidence="2">Bbp19-like phage domain-containing protein</fullName>
    </recommendedName>
</protein>
<sequence>MTLLDFDPSAAAQAVRYRDAEEMARRYRRVFGGQDGRTVLLDLLHLAGVAQIRPPGMSDGDRRHHDGRAALALEILALAGPDVVGATVGVMTADLVPPEGLDDDRPIEPAREPAGRPGANPDF</sequence>
<comment type="caution">
    <text evidence="3">The sequence shown here is derived from an EMBL/GenBank/DDBJ whole genome shotgun (WGS) entry which is preliminary data.</text>
</comment>
<evidence type="ECO:0000259" key="2">
    <source>
        <dbReference type="Pfam" id="PF25181"/>
    </source>
</evidence>
<evidence type="ECO:0000256" key="1">
    <source>
        <dbReference type="SAM" id="MobiDB-lite"/>
    </source>
</evidence>
<dbReference type="RefSeq" id="WP_198576369.1">
    <property type="nucleotide sequence ID" value="NZ_JADWOX010000007.1"/>
</dbReference>
<dbReference type="EMBL" id="JADWOX010000007">
    <property type="protein sequence ID" value="MBI1684456.1"/>
    <property type="molecule type" value="Genomic_DNA"/>
</dbReference>
<reference evidence="3 4" key="1">
    <citation type="submission" date="2020-11" db="EMBL/GenBank/DDBJ databases">
        <title>genome sequence of strain KACC 18849.</title>
        <authorList>
            <person name="Gao J."/>
            <person name="Zhang X."/>
        </authorList>
    </citation>
    <scope>NUCLEOTIDE SEQUENCE [LARGE SCALE GENOMIC DNA]</scope>
    <source>
        <strain evidence="3 4">KACC 18849</strain>
    </source>
</reference>
<keyword evidence="4" id="KW-1185">Reference proteome</keyword>
<feature type="domain" description="Bbp19-like phage" evidence="2">
    <location>
        <begin position="27"/>
        <end position="78"/>
    </location>
</feature>
<evidence type="ECO:0000313" key="4">
    <source>
        <dbReference type="Proteomes" id="UP000639859"/>
    </source>
</evidence>
<proteinExistence type="predicted"/>
<gene>
    <name evidence="3" type="ORF">I4Q42_12330</name>
</gene>
<feature type="region of interest" description="Disordered" evidence="1">
    <location>
        <begin position="95"/>
        <end position="123"/>
    </location>
</feature>
<dbReference type="InterPro" id="IPR057447">
    <property type="entry name" value="Bbp19-like_phage"/>
</dbReference>
<dbReference type="Pfam" id="PF25181">
    <property type="entry name" value="Phage_Bbp19"/>
    <property type="match status" value="1"/>
</dbReference>
<dbReference type="Proteomes" id="UP000639859">
    <property type="component" value="Unassembled WGS sequence"/>
</dbReference>